<proteinExistence type="predicted"/>
<name>A0A4U5NGQ3_STECR</name>
<gene>
    <name evidence="1" type="ORF">L596_015602</name>
</gene>
<organism evidence="1 2">
    <name type="scientific">Steinernema carpocapsae</name>
    <name type="common">Entomopathogenic nematode</name>
    <dbReference type="NCBI Taxonomy" id="34508"/>
    <lineage>
        <taxon>Eukaryota</taxon>
        <taxon>Metazoa</taxon>
        <taxon>Ecdysozoa</taxon>
        <taxon>Nematoda</taxon>
        <taxon>Chromadorea</taxon>
        <taxon>Rhabditida</taxon>
        <taxon>Tylenchina</taxon>
        <taxon>Panagrolaimomorpha</taxon>
        <taxon>Strongyloidoidea</taxon>
        <taxon>Steinernematidae</taxon>
        <taxon>Steinernema</taxon>
    </lineage>
</organism>
<reference evidence="1 2" key="2">
    <citation type="journal article" date="2019" name="G3 (Bethesda)">
        <title>Hybrid Assembly of the Genome of the Entomopathogenic Nematode Steinernema carpocapsae Identifies the X-Chromosome.</title>
        <authorList>
            <person name="Serra L."/>
            <person name="Macchietto M."/>
            <person name="Macias-Munoz A."/>
            <person name="McGill C.J."/>
            <person name="Rodriguez I.M."/>
            <person name="Rodriguez B."/>
            <person name="Murad R."/>
            <person name="Mortazavi A."/>
        </authorList>
    </citation>
    <scope>NUCLEOTIDE SEQUENCE [LARGE SCALE GENOMIC DNA]</scope>
    <source>
        <strain evidence="1 2">ALL</strain>
    </source>
</reference>
<comment type="caution">
    <text evidence="1">The sequence shown here is derived from an EMBL/GenBank/DDBJ whole genome shotgun (WGS) entry which is preliminary data.</text>
</comment>
<evidence type="ECO:0000313" key="1">
    <source>
        <dbReference type="EMBL" id="TKR81781.1"/>
    </source>
</evidence>
<dbReference type="Proteomes" id="UP000298663">
    <property type="component" value="Unassembled WGS sequence"/>
</dbReference>
<evidence type="ECO:0000313" key="2">
    <source>
        <dbReference type="Proteomes" id="UP000298663"/>
    </source>
</evidence>
<dbReference type="EMBL" id="AZBU02000004">
    <property type="protein sequence ID" value="TKR81781.1"/>
    <property type="molecule type" value="Genomic_DNA"/>
</dbReference>
<protein>
    <submittedName>
        <fullName evidence="1">Uncharacterized protein</fullName>
    </submittedName>
</protein>
<reference evidence="1 2" key="1">
    <citation type="journal article" date="2015" name="Genome Biol.">
        <title>Comparative genomics of Steinernema reveals deeply conserved gene regulatory networks.</title>
        <authorList>
            <person name="Dillman A.R."/>
            <person name="Macchietto M."/>
            <person name="Porter C.F."/>
            <person name="Rogers A."/>
            <person name="Williams B."/>
            <person name="Antoshechkin I."/>
            <person name="Lee M.M."/>
            <person name="Goodwin Z."/>
            <person name="Lu X."/>
            <person name="Lewis E.E."/>
            <person name="Goodrich-Blair H."/>
            <person name="Stock S.P."/>
            <person name="Adams B.J."/>
            <person name="Sternberg P.W."/>
            <person name="Mortazavi A."/>
        </authorList>
    </citation>
    <scope>NUCLEOTIDE SEQUENCE [LARGE SCALE GENOMIC DNA]</scope>
    <source>
        <strain evidence="1 2">ALL</strain>
    </source>
</reference>
<keyword evidence="2" id="KW-1185">Reference proteome</keyword>
<accession>A0A4U5NGQ3</accession>
<sequence length="78" mass="8640">MFHSPSSYLPAPKSPYFDLPFLVLTLALSADPPKLSENAEAPTVPSLQITRSLVIERLENRRRSSKASRAPQESLTCN</sequence>
<dbReference type="AlphaFoldDB" id="A0A4U5NGQ3"/>